<dbReference type="InterPro" id="IPR011050">
    <property type="entry name" value="Pectin_lyase_fold/virulence"/>
</dbReference>
<dbReference type="Gene3D" id="2.160.20.10">
    <property type="entry name" value="Single-stranded right-handed beta-helix, Pectin lyase-like"/>
    <property type="match status" value="1"/>
</dbReference>
<dbReference type="EMBL" id="MWPZ01000007">
    <property type="protein sequence ID" value="TIC93729.1"/>
    <property type="molecule type" value="Genomic_DNA"/>
</dbReference>
<evidence type="ECO:0000256" key="1">
    <source>
        <dbReference type="ARBA" id="ARBA00000695"/>
    </source>
</evidence>
<sequence>MAIAKIFSTALLAGLVAAQTLTIPTRTGSIISLSLPSLISGSRDFGNREFDRGRACETDVLSNGGEPVFILEDGASISNVIIGQGQVQGIECRGACTLKNVWFRRGCDYSILLSGNGNVLVEGGGAKAAEVIYHKGRGNVTVKDFTAIDSTYLYRSCGSCSNNGGPRNVAVSNLKANNVKLVAGINSNYGDTASVTGSCGTAVAKVCQEYKGVDRGLESPKVSTTANCKGQLSLGAC</sequence>
<comment type="cofactor">
    <cofactor evidence="2 13">
        <name>Ca(2+)</name>
        <dbReference type="ChEBI" id="CHEBI:29108"/>
    </cofactor>
</comment>
<feature type="chain" id="PRO_5025097633" description="Pectate lyase" evidence="13">
    <location>
        <begin position="19"/>
        <end position="237"/>
    </location>
</feature>
<evidence type="ECO:0000256" key="5">
    <source>
        <dbReference type="ARBA" id="ARBA00012272"/>
    </source>
</evidence>
<keyword evidence="9 13" id="KW-0456">Lyase</keyword>
<dbReference type="SUPFAM" id="SSF51126">
    <property type="entry name" value="Pectin lyase-like"/>
    <property type="match status" value="1"/>
</dbReference>
<organism evidence="14 15">
    <name type="scientific">Colletotrichum higginsianum</name>
    <dbReference type="NCBI Taxonomy" id="80884"/>
    <lineage>
        <taxon>Eukaryota</taxon>
        <taxon>Fungi</taxon>
        <taxon>Dikarya</taxon>
        <taxon>Ascomycota</taxon>
        <taxon>Pezizomycotina</taxon>
        <taxon>Sordariomycetes</taxon>
        <taxon>Hypocreomycetidae</taxon>
        <taxon>Glomerellales</taxon>
        <taxon>Glomerellaceae</taxon>
        <taxon>Colletotrichum</taxon>
        <taxon>Colletotrichum destructivum species complex</taxon>
    </lineage>
</organism>
<evidence type="ECO:0000256" key="9">
    <source>
        <dbReference type="ARBA" id="ARBA00023239"/>
    </source>
</evidence>
<gene>
    <name evidence="14" type="ORF">CH35J_009280</name>
</gene>
<dbReference type="GO" id="GO:0005576">
    <property type="term" value="C:extracellular region"/>
    <property type="evidence" value="ECO:0007669"/>
    <property type="project" value="UniProtKB-SubCell"/>
</dbReference>
<keyword evidence="11" id="KW-0624">Polysaccharide degradation</keyword>
<evidence type="ECO:0000256" key="2">
    <source>
        <dbReference type="ARBA" id="ARBA00001913"/>
    </source>
</evidence>
<proteinExistence type="inferred from homology"/>
<dbReference type="InterPro" id="IPR012334">
    <property type="entry name" value="Pectin_lyas_fold"/>
</dbReference>
<dbReference type="Pfam" id="PF03211">
    <property type="entry name" value="Pectate_lyase"/>
    <property type="match status" value="1"/>
</dbReference>
<keyword evidence="6 13" id="KW-0964">Secreted</keyword>
<comment type="similarity">
    <text evidence="4 13">Belongs to the polysaccharide lyase 3 family.</text>
</comment>
<comment type="catalytic activity">
    <reaction evidence="1 13">
        <text>Eliminative cleavage of (1-&gt;4)-alpha-D-galacturonan to give oligosaccharides with 4-deoxy-alpha-D-galact-4-enuronosyl groups at their non-reducing ends.</text>
        <dbReference type="EC" id="4.2.2.2"/>
    </reaction>
</comment>
<evidence type="ECO:0000256" key="8">
    <source>
        <dbReference type="ARBA" id="ARBA00022837"/>
    </source>
</evidence>
<feature type="signal peptide" evidence="13">
    <location>
        <begin position="1"/>
        <end position="18"/>
    </location>
</feature>
<dbReference type="GO" id="GO:0030570">
    <property type="term" value="F:pectate lyase activity"/>
    <property type="evidence" value="ECO:0007669"/>
    <property type="project" value="UniProtKB-UniRule"/>
</dbReference>
<comment type="subcellular location">
    <subcellularLocation>
        <location evidence="3 13">Secreted</location>
    </subcellularLocation>
</comment>
<evidence type="ECO:0000313" key="15">
    <source>
        <dbReference type="Proteomes" id="UP000305883"/>
    </source>
</evidence>
<evidence type="ECO:0000256" key="6">
    <source>
        <dbReference type="ARBA" id="ARBA00022525"/>
    </source>
</evidence>
<comment type="caution">
    <text evidence="14">The sequence shown here is derived from an EMBL/GenBank/DDBJ whole genome shotgun (WGS) entry which is preliminary data.</text>
</comment>
<dbReference type="InterPro" id="IPR004898">
    <property type="entry name" value="Pectate_lyase_PlyH/PlyE-like"/>
</dbReference>
<accession>A0A4T0VMW8</accession>
<evidence type="ECO:0000256" key="11">
    <source>
        <dbReference type="ARBA" id="ARBA00023326"/>
    </source>
</evidence>
<dbReference type="Proteomes" id="UP000305883">
    <property type="component" value="Unassembled WGS sequence"/>
</dbReference>
<evidence type="ECO:0000256" key="12">
    <source>
        <dbReference type="ARBA" id="ARBA00025679"/>
    </source>
</evidence>
<dbReference type="EC" id="4.2.2.2" evidence="5 13"/>
<evidence type="ECO:0000256" key="7">
    <source>
        <dbReference type="ARBA" id="ARBA00022729"/>
    </source>
</evidence>
<keyword evidence="7 13" id="KW-0732">Signal</keyword>
<dbReference type="AlphaFoldDB" id="A0A4T0VMW8"/>
<dbReference type="PANTHER" id="PTHR33407">
    <property type="entry name" value="PECTATE LYASE F-RELATED"/>
    <property type="match status" value="1"/>
</dbReference>
<evidence type="ECO:0000256" key="4">
    <source>
        <dbReference type="ARBA" id="ARBA00006463"/>
    </source>
</evidence>
<reference evidence="14 15" key="1">
    <citation type="journal article" date="2019" name="Genome Biol. Evol.">
        <title>Genomic Plasticity Mediated by Transposable Elements in the Plant Pathogenic Fungus Colletotrichum higginsianum.</title>
        <authorList>
            <person name="Tsushima A."/>
            <person name="Gan P."/>
            <person name="Kumakura N."/>
            <person name="Narusaka M."/>
            <person name="Takano Y."/>
            <person name="Narusaka Y."/>
            <person name="Shirasu K."/>
        </authorList>
    </citation>
    <scope>NUCLEOTIDE SEQUENCE [LARGE SCALE GENOMIC DNA]</scope>
    <source>
        <strain evidence="14 15">MAFF305635-RFP</strain>
    </source>
</reference>
<name>A0A4T0VMW8_9PEZI</name>
<comment type="function">
    <text evidence="12 13">Pectinolytic enzyme consist of four classes of enzymes: pectin lyase, polygalacturonase, pectin methylesterase and rhamnogalacturonase. Among pectinolytic enzymes, pectin lyase is the most important in depolymerization of pectin, since it cleaves internal glycosidic bonds of highly methylated pectins. Favors pectate, the anion, over pectin, the methyl ester.</text>
</comment>
<dbReference type="GO" id="GO:0045490">
    <property type="term" value="P:pectin catabolic process"/>
    <property type="evidence" value="ECO:0007669"/>
    <property type="project" value="TreeGrafter"/>
</dbReference>
<keyword evidence="8 13" id="KW-0106">Calcium</keyword>
<keyword evidence="10" id="KW-0119">Carbohydrate metabolism</keyword>
<evidence type="ECO:0000313" key="14">
    <source>
        <dbReference type="EMBL" id="TIC93729.1"/>
    </source>
</evidence>
<protein>
    <recommendedName>
        <fullName evidence="5 13">Pectate lyase</fullName>
        <ecNumber evidence="5 13">4.2.2.2</ecNumber>
    </recommendedName>
</protein>
<dbReference type="OrthoDB" id="441042at2759"/>
<evidence type="ECO:0000256" key="3">
    <source>
        <dbReference type="ARBA" id="ARBA00004613"/>
    </source>
</evidence>
<dbReference type="PANTHER" id="PTHR33407:SF8">
    <property type="entry name" value="PECTATE LYASE E"/>
    <property type="match status" value="1"/>
</dbReference>
<evidence type="ECO:0000256" key="10">
    <source>
        <dbReference type="ARBA" id="ARBA00023277"/>
    </source>
</evidence>
<evidence type="ECO:0000256" key="13">
    <source>
        <dbReference type="RuleBase" id="RU367009"/>
    </source>
</evidence>